<feature type="domain" description="DUF4352" evidence="2">
    <location>
        <begin position="12"/>
        <end position="107"/>
    </location>
</feature>
<name>A0A7R7RNF4_MYCIT</name>
<reference evidence="3 4" key="1">
    <citation type="submission" date="2020-12" db="EMBL/GenBank/DDBJ databases">
        <title>Genome sequence of clinical Mycobacterium intracellulare strains.</title>
        <authorList>
            <person name="Tateishi Y."/>
            <person name="Matsumoto S."/>
            <person name="Fukushima Y."/>
            <person name="Nakajima C."/>
            <person name="Suzuki Y."/>
        </authorList>
    </citation>
    <scope>NUCLEOTIDE SEQUENCE [LARGE SCALE GENOMIC DNA]</scope>
    <source>
        <strain evidence="3 4">M018</strain>
    </source>
</reference>
<dbReference type="Pfam" id="PF11611">
    <property type="entry name" value="DUF4352"/>
    <property type="match status" value="1"/>
</dbReference>
<dbReference type="AlphaFoldDB" id="A0A7R7RNF4"/>
<evidence type="ECO:0000259" key="2">
    <source>
        <dbReference type="Pfam" id="PF11611"/>
    </source>
</evidence>
<proteinExistence type="predicted"/>
<evidence type="ECO:0000313" key="3">
    <source>
        <dbReference type="EMBL" id="BCP01179.1"/>
    </source>
</evidence>
<dbReference type="Proteomes" id="UP000595205">
    <property type="component" value="Chromosome"/>
</dbReference>
<accession>A0A7R7RNF4</accession>
<dbReference type="InterPro" id="IPR029050">
    <property type="entry name" value="Immunoprotect_excell_Ig-like"/>
</dbReference>
<dbReference type="InterPro" id="IPR029051">
    <property type="entry name" value="DUF4352"/>
</dbReference>
<evidence type="ECO:0000313" key="4">
    <source>
        <dbReference type="Proteomes" id="UP000595205"/>
    </source>
</evidence>
<keyword evidence="1" id="KW-0732">Signal</keyword>
<dbReference type="Gene3D" id="2.60.40.1240">
    <property type="match status" value="1"/>
</dbReference>
<dbReference type="EMBL" id="AP024255">
    <property type="protein sequence ID" value="BCP01179.1"/>
    <property type="molecule type" value="Genomic_DNA"/>
</dbReference>
<protein>
    <recommendedName>
        <fullName evidence="2">DUF4352 domain-containing protein</fullName>
    </recommendedName>
</protein>
<gene>
    <name evidence="3" type="ORF">MINTM018_39480</name>
</gene>
<sequence length="113" mass="11776">MVSVDRSKQAGDLSNQFEIVTAQGEFLNVHMTVANTGNHAQSFFATNQHLKIGGKTYDANGMAALWTSSANEEVNPGNSIQVVVSFDVPPGASGGTLQLHDSAFSGGVQVGLP</sequence>
<organism evidence="3 4">
    <name type="scientific">Mycobacterium intracellulare</name>
    <dbReference type="NCBI Taxonomy" id="1767"/>
    <lineage>
        <taxon>Bacteria</taxon>
        <taxon>Bacillati</taxon>
        <taxon>Actinomycetota</taxon>
        <taxon>Actinomycetes</taxon>
        <taxon>Mycobacteriales</taxon>
        <taxon>Mycobacteriaceae</taxon>
        <taxon>Mycobacterium</taxon>
        <taxon>Mycobacterium avium complex (MAC)</taxon>
    </lineage>
</organism>
<evidence type="ECO:0000256" key="1">
    <source>
        <dbReference type="ARBA" id="ARBA00022729"/>
    </source>
</evidence>